<gene>
    <name evidence="1" type="ORF">BU26DRAFT_298264</name>
</gene>
<proteinExistence type="predicted"/>
<dbReference type="Proteomes" id="UP000800094">
    <property type="component" value="Unassembled WGS sequence"/>
</dbReference>
<sequence length="254" mass="28236">MMSLSYPVLLDFMPDVAVWLIAVVSSHHNTQQKAQGRTHQRPLRLQRALMPSGVFETAMLSQRRCLSKAPSAHSFRLVVAAASYKSMKRYSFRPSAPITRNKLSAPPCVEARSDKMLETKRMYPLSALPLAPKICRHLAPRRLLARRPIGAASGLVPLHCDRCSTTPLNTIRAHISSFSPIATPHATKPSAFKPIAKIKHVECRQPTWSITRRTMANRPGSHPPRGLDKHGANIEVSQRSADCSLTYLSLYDTS</sequence>
<name>A0A6A6IJA1_9PLEO</name>
<reference evidence="1" key="1">
    <citation type="journal article" date="2020" name="Stud. Mycol.">
        <title>101 Dothideomycetes genomes: a test case for predicting lifestyles and emergence of pathogens.</title>
        <authorList>
            <person name="Haridas S."/>
            <person name="Albert R."/>
            <person name="Binder M."/>
            <person name="Bloem J."/>
            <person name="Labutti K."/>
            <person name="Salamov A."/>
            <person name="Andreopoulos B."/>
            <person name="Baker S."/>
            <person name="Barry K."/>
            <person name="Bills G."/>
            <person name="Bluhm B."/>
            <person name="Cannon C."/>
            <person name="Castanera R."/>
            <person name="Culley D."/>
            <person name="Daum C."/>
            <person name="Ezra D."/>
            <person name="Gonzalez J."/>
            <person name="Henrissat B."/>
            <person name="Kuo A."/>
            <person name="Liang C."/>
            <person name="Lipzen A."/>
            <person name="Lutzoni F."/>
            <person name="Magnuson J."/>
            <person name="Mondo S."/>
            <person name="Nolan M."/>
            <person name="Ohm R."/>
            <person name="Pangilinan J."/>
            <person name="Park H.-J."/>
            <person name="Ramirez L."/>
            <person name="Alfaro M."/>
            <person name="Sun H."/>
            <person name="Tritt A."/>
            <person name="Yoshinaga Y."/>
            <person name="Zwiers L.-H."/>
            <person name="Turgeon B."/>
            <person name="Goodwin S."/>
            <person name="Spatafora J."/>
            <person name="Crous P."/>
            <person name="Grigoriev I."/>
        </authorList>
    </citation>
    <scope>NUCLEOTIDE SEQUENCE</scope>
    <source>
        <strain evidence="1">CBS 122368</strain>
    </source>
</reference>
<dbReference type="RefSeq" id="XP_033685261.1">
    <property type="nucleotide sequence ID" value="XM_033821744.1"/>
</dbReference>
<protein>
    <submittedName>
        <fullName evidence="1">Uncharacterized protein</fullName>
    </submittedName>
</protein>
<organism evidence="1 2">
    <name type="scientific">Trematosphaeria pertusa</name>
    <dbReference type="NCBI Taxonomy" id="390896"/>
    <lineage>
        <taxon>Eukaryota</taxon>
        <taxon>Fungi</taxon>
        <taxon>Dikarya</taxon>
        <taxon>Ascomycota</taxon>
        <taxon>Pezizomycotina</taxon>
        <taxon>Dothideomycetes</taxon>
        <taxon>Pleosporomycetidae</taxon>
        <taxon>Pleosporales</taxon>
        <taxon>Massarineae</taxon>
        <taxon>Trematosphaeriaceae</taxon>
        <taxon>Trematosphaeria</taxon>
    </lineage>
</organism>
<accession>A0A6A6IJA1</accession>
<keyword evidence="2" id="KW-1185">Reference proteome</keyword>
<evidence type="ECO:0000313" key="2">
    <source>
        <dbReference type="Proteomes" id="UP000800094"/>
    </source>
</evidence>
<dbReference type="AlphaFoldDB" id="A0A6A6IJA1"/>
<dbReference type="GeneID" id="54575074"/>
<evidence type="ECO:0000313" key="1">
    <source>
        <dbReference type="EMBL" id="KAF2250257.1"/>
    </source>
</evidence>
<dbReference type="EMBL" id="ML987194">
    <property type="protein sequence ID" value="KAF2250257.1"/>
    <property type="molecule type" value="Genomic_DNA"/>
</dbReference>